<organism evidence="1">
    <name type="scientific">uncultured Nocardioidaceae bacterium</name>
    <dbReference type="NCBI Taxonomy" id="253824"/>
    <lineage>
        <taxon>Bacteria</taxon>
        <taxon>Bacillati</taxon>
        <taxon>Actinomycetota</taxon>
        <taxon>Actinomycetes</taxon>
        <taxon>Propionibacteriales</taxon>
        <taxon>Nocardioidaceae</taxon>
        <taxon>environmental samples</taxon>
    </lineage>
</organism>
<dbReference type="Gene3D" id="3.30.420.40">
    <property type="match status" value="1"/>
</dbReference>
<dbReference type="InterPro" id="IPR043129">
    <property type="entry name" value="ATPase_NBD"/>
</dbReference>
<dbReference type="AlphaFoldDB" id="A0A6J4LST1"/>
<gene>
    <name evidence="1" type="ORF">AVDCRST_MAG24-1267</name>
</gene>
<proteinExistence type="predicted"/>
<dbReference type="SUPFAM" id="SSF53067">
    <property type="entry name" value="Actin-like ATPase domain"/>
    <property type="match status" value="1"/>
</dbReference>
<sequence>MLHDPVVCVDVGSTWTKAALVDAASGELLGTAQHRTTLPRPRSGAGSSDVLEGLDACVARLSVEHPAARDAEVLACSSAGGGLRVGVVGNEELVSAEAGRRVALSSGGRVVAVVAGGASTAGPDLAPLVAGEPDVVLLVGGTDGGDSEVLLRCARVLAGRPWPVVVAGNTAATAEVAEVLGAAGTACIPTANVLPRIGVLEPGPARRAVREVFLSHVIGGRDLSPGPRFAALVRGATPDVVLTAVELLAEHPARARPGRSDTEDRPGVVVVDVGGATTDVYSVVPLHEPEGTGSAAPLSREVVATTPANRTVEGDLGLRWSAAGTVAAATATGDLPAAGAAEVRAAAERLLGDPARVPVSAEDRDLDARLTRWAAGEALRRHARSGVDLRTVGLLVGSGGALRHAEDPGALLGSVLTDDRSWVLPQQPRVAVDTDYVLAAAGLLAEDHPAAAYGLLERFC</sequence>
<reference evidence="1" key="1">
    <citation type="submission" date="2020-02" db="EMBL/GenBank/DDBJ databases">
        <authorList>
            <person name="Meier V. D."/>
        </authorList>
    </citation>
    <scope>NUCLEOTIDE SEQUENCE</scope>
    <source>
        <strain evidence="1">AVDCRST_MAG24</strain>
    </source>
</reference>
<name>A0A6J4LST1_9ACTN</name>
<dbReference type="Pfam" id="PF13941">
    <property type="entry name" value="MutL"/>
    <property type="match status" value="1"/>
</dbReference>
<accession>A0A6J4LST1</accession>
<protein>
    <submittedName>
        <fullName evidence="1">Protein mutL</fullName>
    </submittedName>
</protein>
<dbReference type="EMBL" id="CADCUF010000195">
    <property type="protein sequence ID" value="CAA9340680.1"/>
    <property type="molecule type" value="Genomic_DNA"/>
</dbReference>
<dbReference type="InterPro" id="IPR006230">
    <property type="entry name" value="MutL"/>
</dbReference>
<evidence type="ECO:0000313" key="1">
    <source>
        <dbReference type="EMBL" id="CAA9340680.1"/>
    </source>
</evidence>